<name>A0A6J5JKE3_9BURK</name>
<sequence length="778" mass="86954">MFDLNDEDSTQLVPARTDESDVSPGEAAAQTKKPADALDSEAAQDMHARLLSFYRQELSRQQENRAEMAVDEDYYDNIQWTAEEIEALKERGQAPTVYNVIAQSVNWIIGSEKRGRSDFKVLPRRKEGGKAAERKTALLKYLSDVNHTPFERSMAFEEATKAGIGWLESQVQDENDGEPIYEGAESWRNMLWDSTYRRLDADDCRYMFRVKWVDLDVAISIFPNRAEQLRSAAVDNYETWGADDIDGDDAMDSNEYERSMNNSVAGAQAYARMRVRMIEAWFRKPVRVNRLRGRNSDFRGEVFDPNDERHQLEVATGRAVLAESPMMRMHCAIMTTRDLIWAGASPYRHNRYPFTPIWGFRRARDGMPYGVIRFMRGMQDDVNKRLSKALYILSTNKVIMDEGAVDDLDEFRREVSRPDAVLVKKPGKEIILNVDRDLGPEHLDLASRSMQMIQQVGGVTDELLGRSTNAVSGVAIQARQEQGSVATNKLFDNLRLSFQQHGEKVLSLIEQFMTEEKQFRITNSRGNPEYVAVNDGLPENDITRTKADFIIDEAEWRATMRQAAVAELMELIGKMPPQIALTMLDLLVENMDIPNRDELVKRIRSVNGQKDPDATEPTPEEVQREQAQQQEQQYQDALAMANLREAEAKAARAEAEAIKARASAQHIQKQAVREGVVAIKDATDAATAIAFMAQLAPLSDGILREAGWTDPNTPAPDVAATGQPAAPAQPAQPVNPAMPAAAGTAAAPAQPALPANPPQPPAPVLPDSAVPHQPIPQQ</sequence>
<accession>A0A6J5JKE3</accession>
<keyword evidence="1" id="KW-0175">Coiled coil</keyword>
<dbReference type="InterPro" id="IPR018247">
    <property type="entry name" value="EF_Hand_1_Ca_BS"/>
</dbReference>
<evidence type="ECO:0000313" key="3">
    <source>
        <dbReference type="EMBL" id="CAB3972324.1"/>
    </source>
</evidence>
<gene>
    <name evidence="3" type="ORF">BLA3211_06911</name>
</gene>
<feature type="compositionally biased region" description="Pro residues" evidence="2">
    <location>
        <begin position="754"/>
        <end position="764"/>
    </location>
</feature>
<feature type="compositionally biased region" description="Low complexity" evidence="2">
    <location>
        <begin position="719"/>
        <end position="753"/>
    </location>
</feature>
<dbReference type="InterPro" id="IPR032427">
    <property type="entry name" value="P22_portal"/>
</dbReference>
<dbReference type="Pfam" id="PF16510">
    <property type="entry name" value="P22_portal"/>
    <property type="match status" value="1"/>
</dbReference>
<proteinExistence type="predicted"/>
<reference evidence="3 4" key="1">
    <citation type="submission" date="2020-04" db="EMBL/GenBank/DDBJ databases">
        <authorList>
            <person name="Depoorter E."/>
        </authorList>
    </citation>
    <scope>NUCLEOTIDE SEQUENCE [LARGE SCALE GENOMIC DNA]</scope>
    <source>
        <strain evidence="3 4">BCC0217</strain>
    </source>
</reference>
<organism evidence="3 4">
    <name type="scientific">Burkholderia aenigmatica</name>
    <dbReference type="NCBI Taxonomy" id="2015348"/>
    <lineage>
        <taxon>Bacteria</taxon>
        <taxon>Pseudomonadati</taxon>
        <taxon>Pseudomonadota</taxon>
        <taxon>Betaproteobacteria</taxon>
        <taxon>Burkholderiales</taxon>
        <taxon>Burkholderiaceae</taxon>
        <taxon>Burkholderia</taxon>
        <taxon>Burkholderia cepacia complex</taxon>
    </lineage>
</organism>
<feature type="region of interest" description="Disordered" evidence="2">
    <location>
        <begin position="706"/>
        <end position="778"/>
    </location>
</feature>
<feature type="coiled-coil region" evidence="1">
    <location>
        <begin position="624"/>
        <end position="670"/>
    </location>
</feature>
<feature type="region of interest" description="Disordered" evidence="2">
    <location>
        <begin position="1"/>
        <end position="39"/>
    </location>
</feature>
<dbReference type="RefSeq" id="WP_175223118.1">
    <property type="nucleotide sequence ID" value="NZ_CABWIL020000032.1"/>
</dbReference>
<dbReference type="PROSITE" id="PS00018">
    <property type="entry name" value="EF_HAND_1"/>
    <property type="match status" value="1"/>
</dbReference>
<evidence type="ECO:0008006" key="5">
    <source>
        <dbReference type="Google" id="ProtNLM"/>
    </source>
</evidence>
<dbReference type="EMBL" id="CABWIL020000032">
    <property type="protein sequence ID" value="CAB3972324.1"/>
    <property type="molecule type" value="Genomic_DNA"/>
</dbReference>
<dbReference type="Proteomes" id="UP000494301">
    <property type="component" value="Unassembled WGS sequence"/>
</dbReference>
<evidence type="ECO:0000256" key="2">
    <source>
        <dbReference type="SAM" id="MobiDB-lite"/>
    </source>
</evidence>
<evidence type="ECO:0000313" key="4">
    <source>
        <dbReference type="Proteomes" id="UP000494301"/>
    </source>
</evidence>
<protein>
    <recommendedName>
        <fullName evidence="5">Portal protein</fullName>
    </recommendedName>
</protein>
<dbReference type="AlphaFoldDB" id="A0A6J5JKE3"/>
<evidence type="ECO:0000256" key="1">
    <source>
        <dbReference type="SAM" id="Coils"/>
    </source>
</evidence>